<keyword evidence="6 11" id="KW-0297">G-protein coupled receptor</keyword>
<dbReference type="PRINTS" id="PR00237">
    <property type="entry name" value="GPCRRHODOPSN"/>
</dbReference>
<feature type="transmembrane region" description="Helical" evidence="13">
    <location>
        <begin position="364"/>
        <end position="386"/>
    </location>
</feature>
<evidence type="ECO:0000313" key="15">
    <source>
        <dbReference type="EMBL" id="KAJ8976336.1"/>
    </source>
</evidence>
<dbReference type="Gene3D" id="1.20.1070.10">
    <property type="entry name" value="Rhodopsin 7-helix transmembrane proteins"/>
    <property type="match status" value="1"/>
</dbReference>
<evidence type="ECO:0000256" key="6">
    <source>
        <dbReference type="ARBA" id="ARBA00023040"/>
    </source>
</evidence>
<feature type="transmembrane region" description="Helical" evidence="13">
    <location>
        <begin position="225"/>
        <end position="251"/>
    </location>
</feature>
<evidence type="ECO:0000256" key="1">
    <source>
        <dbReference type="ARBA" id="ARBA00004651"/>
    </source>
</evidence>
<feature type="domain" description="G-protein coupled receptors family 1 profile" evidence="14">
    <location>
        <begin position="74"/>
        <end position="383"/>
    </location>
</feature>
<dbReference type="PROSITE" id="PS50262">
    <property type="entry name" value="G_PROTEIN_RECEP_F1_2"/>
    <property type="match status" value="1"/>
</dbReference>
<dbReference type="SUPFAM" id="SSF81321">
    <property type="entry name" value="Family A G protein-coupled receptor-like"/>
    <property type="match status" value="1"/>
</dbReference>
<evidence type="ECO:0000256" key="12">
    <source>
        <dbReference type="SAM" id="MobiDB-lite"/>
    </source>
</evidence>
<proteinExistence type="inferred from homology"/>
<evidence type="ECO:0000256" key="13">
    <source>
        <dbReference type="SAM" id="Phobius"/>
    </source>
</evidence>
<sequence length="443" mass="50738">MKLCSNRDKREDELFWKMEMATEYLLDYNKSNIYTLLKNLSINDTVDTTASGTKANFLLYNYLIPTVGSLIMLANLAVVISSGLILKKDQQPRSTYLFLGNVAMTDLVTGFAVVFGQLYPKDKRDHYLCAVQLGMIVSSTLASVYSVGLIAIDRYLYILHGMQYQRWVYPTRARLLICMSWIIDILLFYFFKGSYQDFLPLLGWYGDTDNGRICWFILLAPKDLVLLTVLVGVIPILIVIFLYSIILYHALIKIIQLQRSENTNTTIEDLSSGNIRMFRGHSNRSESEAENPQENKNIFKRFFKKKTSTSVNTPNKWKAIKVVLFTTSSFIITWCPYFITSLIYVHSCDTDNTTKKCKTMRLLIASPLAILGFMNSLMNPIIYAWWHKGFRSFVKQKLNILMKRRNVDNSASTSKSTESRNMSASSNRNKSQVSKGESSLSIE</sequence>
<dbReference type="CDD" id="cd00637">
    <property type="entry name" value="7tm_classA_rhodopsin-like"/>
    <property type="match status" value="1"/>
</dbReference>
<dbReference type="InterPro" id="IPR017452">
    <property type="entry name" value="GPCR_Rhodpsn_7TM"/>
</dbReference>
<keyword evidence="9" id="KW-0325">Glycoprotein</keyword>
<keyword evidence="10 11" id="KW-0807">Transducer</keyword>
<comment type="caution">
    <text evidence="15">The sequence shown here is derived from an EMBL/GenBank/DDBJ whole genome shotgun (WGS) entry which is preliminary data.</text>
</comment>
<feature type="region of interest" description="Disordered" evidence="12">
    <location>
        <begin position="409"/>
        <end position="443"/>
    </location>
</feature>
<evidence type="ECO:0000256" key="2">
    <source>
        <dbReference type="ARBA" id="ARBA00010663"/>
    </source>
</evidence>
<keyword evidence="16" id="KW-1185">Reference proteome</keyword>
<dbReference type="InterPro" id="IPR000276">
    <property type="entry name" value="GPCR_Rhodpsn"/>
</dbReference>
<keyword evidence="4 11" id="KW-0812">Transmembrane</keyword>
<evidence type="ECO:0000256" key="10">
    <source>
        <dbReference type="ARBA" id="ARBA00023224"/>
    </source>
</evidence>
<protein>
    <recommendedName>
        <fullName evidence="14">G-protein coupled receptors family 1 profile domain-containing protein</fullName>
    </recommendedName>
</protein>
<gene>
    <name evidence="15" type="ORF">NQ317_000041</name>
</gene>
<feature type="transmembrane region" description="Helical" evidence="13">
    <location>
        <begin position="131"/>
        <end position="152"/>
    </location>
</feature>
<organism evidence="15 16">
    <name type="scientific">Molorchus minor</name>
    <dbReference type="NCBI Taxonomy" id="1323400"/>
    <lineage>
        <taxon>Eukaryota</taxon>
        <taxon>Metazoa</taxon>
        <taxon>Ecdysozoa</taxon>
        <taxon>Arthropoda</taxon>
        <taxon>Hexapoda</taxon>
        <taxon>Insecta</taxon>
        <taxon>Pterygota</taxon>
        <taxon>Neoptera</taxon>
        <taxon>Endopterygota</taxon>
        <taxon>Coleoptera</taxon>
        <taxon>Polyphaga</taxon>
        <taxon>Cucujiformia</taxon>
        <taxon>Chrysomeloidea</taxon>
        <taxon>Cerambycidae</taxon>
        <taxon>Lamiinae</taxon>
        <taxon>Monochamini</taxon>
        <taxon>Molorchus</taxon>
    </lineage>
</organism>
<reference evidence="15" key="1">
    <citation type="journal article" date="2023" name="Insect Mol. Biol.">
        <title>Genome sequencing provides insights into the evolution of gene families encoding plant cell wall-degrading enzymes in longhorned beetles.</title>
        <authorList>
            <person name="Shin N.R."/>
            <person name="Okamura Y."/>
            <person name="Kirsch R."/>
            <person name="Pauchet Y."/>
        </authorList>
    </citation>
    <scope>NUCLEOTIDE SEQUENCE</scope>
    <source>
        <strain evidence="15">MMC_N1</strain>
    </source>
</reference>
<dbReference type="Pfam" id="PF00001">
    <property type="entry name" value="7tm_1"/>
    <property type="match status" value="1"/>
</dbReference>
<evidence type="ECO:0000256" key="9">
    <source>
        <dbReference type="ARBA" id="ARBA00023180"/>
    </source>
</evidence>
<dbReference type="PROSITE" id="PS00237">
    <property type="entry name" value="G_PROTEIN_RECEP_F1_1"/>
    <property type="match status" value="1"/>
</dbReference>
<keyword evidence="7 13" id="KW-0472">Membrane</keyword>
<accession>A0ABQ9JDR9</accession>
<keyword evidence="3" id="KW-1003">Cell membrane</keyword>
<evidence type="ECO:0000259" key="14">
    <source>
        <dbReference type="PROSITE" id="PS50262"/>
    </source>
</evidence>
<evidence type="ECO:0000256" key="11">
    <source>
        <dbReference type="RuleBase" id="RU000688"/>
    </source>
</evidence>
<dbReference type="PANTHER" id="PTHR24246">
    <property type="entry name" value="OLFACTORY RECEPTOR AND ADENOSINE RECEPTOR"/>
    <property type="match status" value="1"/>
</dbReference>
<dbReference type="Proteomes" id="UP001162164">
    <property type="component" value="Unassembled WGS sequence"/>
</dbReference>
<feature type="transmembrane region" description="Helical" evidence="13">
    <location>
        <begin position="62"/>
        <end position="86"/>
    </location>
</feature>
<evidence type="ECO:0000313" key="16">
    <source>
        <dbReference type="Proteomes" id="UP001162164"/>
    </source>
</evidence>
<evidence type="ECO:0000256" key="5">
    <source>
        <dbReference type="ARBA" id="ARBA00022989"/>
    </source>
</evidence>
<feature type="transmembrane region" description="Helical" evidence="13">
    <location>
        <begin position="322"/>
        <end position="344"/>
    </location>
</feature>
<evidence type="ECO:0000256" key="7">
    <source>
        <dbReference type="ARBA" id="ARBA00023136"/>
    </source>
</evidence>
<comment type="similarity">
    <text evidence="2 11">Belongs to the G-protein coupled receptor 1 family.</text>
</comment>
<dbReference type="PANTHER" id="PTHR24246:SF27">
    <property type="entry name" value="ADENOSINE RECEPTOR, ISOFORM A"/>
    <property type="match status" value="1"/>
</dbReference>
<name>A0ABQ9JDR9_9CUCU</name>
<evidence type="ECO:0000256" key="4">
    <source>
        <dbReference type="ARBA" id="ARBA00022692"/>
    </source>
</evidence>
<evidence type="ECO:0000256" key="8">
    <source>
        <dbReference type="ARBA" id="ARBA00023170"/>
    </source>
</evidence>
<evidence type="ECO:0000256" key="3">
    <source>
        <dbReference type="ARBA" id="ARBA00022475"/>
    </source>
</evidence>
<comment type="subcellular location">
    <subcellularLocation>
        <location evidence="1">Cell membrane</location>
        <topology evidence="1">Multi-pass membrane protein</topology>
    </subcellularLocation>
</comment>
<keyword evidence="8 11" id="KW-0675">Receptor</keyword>
<feature type="transmembrane region" description="Helical" evidence="13">
    <location>
        <begin position="173"/>
        <end position="191"/>
    </location>
</feature>
<keyword evidence="5 13" id="KW-1133">Transmembrane helix</keyword>
<dbReference type="EMBL" id="JAPWTJ010000693">
    <property type="protein sequence ID" value="KAJ8976336.1"/>
    <property type="molecule type" value="Genomic_DNA"/>
</dbReference>
<feature type="transmembrane region" description="Helical" evidence="13">
    <location>
        <begin position="98"/>
        <end position="119"/>
    </location>
</feature>